<dbReference type="EMBL" id="JAPFCC010000002">
    <property type="protein sequence ID" value="MCW7556495.1"/>
    <property type="molecule type" value="Genomic_DNA"/>
</dbReference>
<evidence type="ECO:0000259" key="2">
    <source>
        <dbReference type="Pfam" id="PF17289"/>
    </source>
</evidence>
<keyword evidence="1" id="KW-1188">Viral release from host cell</keyword>
<proteinExistence type="predicted"/>
<evidence type="ECO:0000313" key="4">
    <source>
        <dbReference type="Proteomes" id="UP001209854"/>
    </source>
</evidence>
<organism evidence="3 4">
    <name type="scientific">Endozoicomonas gorgoniicola</name>
    <dbReference type="NCBI Taxonomy" id="1234144"/>
    <lineage>
        <taxon>Bacteria</taxon>
        <taxon>Pseudomonadati</taxon>
        <taxon>Pseudomonadota</taxon>
        <taxon>Gammaproteobacteria</taxon>
        <taxon>Oceanospirillales</taxon>
        <taxon>Endozoicomonadaceae</taxon>
        <taxon>Endozoicomonas</taxon>
    </lineage>
</organism>
<evidence type="ECO:0000256" key="1">
    <source>
        <dbReference type="ARBA" id="ARBA00022612"/>
    </source>
</evidence>
<sequence>MSRYVVQAGWDDVPHLNEQAKADLEASYLPHERDARRKGIPGLGEGAIYPVPEKEVVCKPFPVPEHFARAYGFDVGWKKTAGIWGAWDRDNDIIYCYSEHYRGQAEPSVHASAVKARGEWIPGIIDTAARGRSQTDGRRLWDLYIQQGLQLYKANKAVEAGILEVYQRLSTGRLKFFSTLQYTIAEYLLYHRNEKGLIVKEDDHLMDALRYLCMGIKQAITKPVQQHRIRTGIADSTAGY</sequence>
<protein>
    <recommendedName>
        <fullName evidence="2">Terminase large subunit gp17-like C-terminal domain-containing protein</fullName>
    </recommendedName>
</protein>
<dbReference type="InterPro" id="IPR035421">
    <property type="entry name" value="Terminase_6C"/>
</dbReference>
<dbReference type="RefSeq" id="WP_262568763.1">
    <property type="nucleotide sequence ID" value="NZ_CP103299.1"/>
</dbReference>
<reference evidence="3 4" key="1">
    <citation type="submission" date="2022-10" db="EMBL/GenBank/DDBJ databases">
        <title>High-quality genome sequences of two octocoral-associated bacteria, Endozoicomonas euniceicola EF212 and Endozoicomonas gorgoniicola PS125.</title>
        <authorList>
            <person name="Chiou Y.-J."/>
            <person name="Chen Y.-H."/>
        </authorList>
    </citation>
    <scope>NUCLEOTIDE SEQUENCE [LARGE SCALE GENOMIC DNA]</scope>
    <source>
        <strain evidence="3 4">PS125</strain>
    </source>
</reference>
<accession>A0ABT3N4E8</accession>
<feature type="domain" description="Terminase large subunit gp17-like C-terminal" evidence="2">
    <location>
        <begin position="80"/>
        <end position="213"/>
    </location>
</feature>
<name>A0ABT3N4E8_9GAMM</name>
<evidence type="ECO:0000313" key="3">
    <source>
        <dbReference type="EMBL" id="MCW7556495.1"/>
    </source>
</evidence>
<dbReference type="Gene3D" id="3.30.420.280">
    <property type="match status" value="1"/>
</dbReference>
<comment type="caution">
    <text evidence="3">The sequence shown here is derived from an EMBL/GenBank/DDBJ whole genome shotgun (WGS) entry which is preliminary data.</text>
</comment>
<dbReference type="Pfam" id="PF17289">
    <property type="entry name" value="Terminase_6C"/>
    <property type="match status" value="1"/>
</dbReference>
<keyword evidence="4" id="KW-1185">Reference proteome</keyword>
<dbReference type="Proteomes" id="UP001209854">
    <property type="component" value="Unassembled WGS sequence"/>
</dbReference>
<gene>
    <name evidence="3" type="ORF">NX722_28435</name>
</gene>